<dbReference type="AlphaFoldDB" id="A0A1R3ITV9"/>
<proteinExistence type="predicted"/>
<comment type="caution">
    <text evidence="1">The sequence shown here is derived from an EMBL/GenBank/DDBJ whole genome shotgun (WGS) entry which is preliminary data.</text>
</comment>
<dbReference type="Gene3D" id="3.20.20.80">
    <property type="entry name" value="Glycosidases"/>
    <property type="match status" value="1"/>
</dbReference>
<sequence>MDEYISDPDKYGHELCHLKHSKPKIPNEVLLEATEPLEPFPWDDETDMKVDG</sequence>
<dbReference type="Proteomes" id="UP000187203">
    <property type="component" value="Unassembled WGS sequence"/>
</dbReference>
<reference evidence="2" key="1">
    <citation type="submission" date="2013-09" db="EMBL/GenBank/DDBJ databases">
        <title>Corchorus olitorius genome sequencing.</title>
        <authorList>
            <person name="Alam M."/>
            <person name="Haque M.S."/>
            <person name="Islam M.S."/>
            <person name="Emdad E.M."/>
            <person name="Islam M.M."/>
            <person name="Ahmed B."/>
            <person name="Halim A."/>
            <person name="Hossen Q.M.M."/>
            <person name="Hossain M.Z."/>
            <person name="Ahmed R."/>
            <person name="Khan M.M."/>
            <person name="Islam R."/>
            <person name="Rashid M.M."/>
            <person name="Khan S.A."/>
            <person name="Rahman M.S."/>
            <person name="Alam M."/>
            <person name="Yahiya A.S."/>
            <person name="Khan M.S."/>
            <person name="Azam M.S."/>
            <person name="Haque T."/>
            <person name="Lashkar M.Z.H."/>
            <person name="Akhand A.I."/>
            <person name="Morshed G."/>
            <person name="Roy S."/>
            <person name="Uddin K.S."/>
            <person name="Rabeya T."/>
            <person name="Hossain A.S."/>
            <person name="Chowdhury A."/>
            <person name="Snigdha A.R."/>
            <person name="Mortoza M.S."/>
            <person name="Matin S.A."/>
            <person name="Hoque S.M.E."/>
            <person name="Islam M.K."/>
            <person name="Roy D.K."/>
            <person name="Haider R."/>
            <person name="Moosa M.M."/>
            <person name="Elias S.M."/>
            <person name="Hasan A.M."/>
            <person name="Jahan S."/>
            <person name="Shafiuddin M."/>
            <person name="Mahmood N."/>
            <person name="Shommy N.S."/>
        </authorList>
    </citation>
    <scope>NUCLEOTIDE SEQUENCE [LARGE SCALE GENOMIC DNA]</scope>
    <source>
        <strain evidence="2">cv. O-4</strain>
    </source>
</reference>
<evidence type="ECO:0000313" key="1">
    <source>
        <dbReference type="EMBL" id="OMO86004.1"/>
    </source>
</evidence>
<gene>
    <name evidence="1" type="ORF">COLO4_21341</name>
</gene>
<name>A0A1R3ITV9_9ROSI</name>
<dbReference type="OrthoDB" id="1732981at2759"/>
<dbReference type="EMBL" id="AWUE01017641">
    <property type="protein sequence ID" value="OMO86004.1"/>
    <property type="molecule type" value="Genomic_DNA"/>
</dbReference>
<dbReference type="STRING" id="93759.A0A1R3ITV9"/>
<accession>A0A1R3ITV9</accession>
<evidence type="ECO:0000313" key="2">
    <source>
        <dbReference type="Proteomes" id="UP000187203"/>
    </source>
</evidence>
<keyword evidence="2" id="KW-1185">Reference proteome</keyword>
<organism evidence="1 2">
    <name type="scientific">Corchorus olitorius</name>
    <dbReference type="NCBI Taxonomy" id="93759"/>
    <lineage>
        <taxon>Eukaryota</taxon>
        <taxon>Viridiplantae</taxon>
        <taxon>Streptophyta</taxon>
        <taxon>Embryophyta</taxon>
        <taxon>Tracheophyta</taxon>
        <taxon>Spermatophyta</taxon>
        <taxon>Magnoliopsida</taxon>
        <taxon>eudicotyledons</taxon>
        <taxon>Gunneridae</taxon>
        <taxon>Pentapetalae</taxon>
        <taxon>rosids</taxon>
        <taxon>malvids</taxon>
        <taxon>Malvales</taxon>
        <taxon>Malvaceae</taxon>
        <taxon>Grewioideae</taxon>
        <taxon>Apeibeae</taxon>
        <taxon>Corchorus</taxon>
    </lineage>
</organism>
<protein>
    <submittedName>
        <fullName evidence="1">Beta-amylase-like protein</fullName>
    </submittedName>
</protein>